<dbReference type="PROSITE" id="PS51257">
    <property type="entry name" value="PROKAR_LIPOPROTEIN"/>
    <property type="match status" value="1"/>
</dbReference>
<dbReference type="OrthoDB" id="622550at2"/>
<proteinExistence type="predicted"/>
<evidence type="ECO:0000313" key="3">
    <source>
        <dbReference type="Proteomes" id="UP000315995"/>
    </source>
</evidence>
<accession>A0A4Y6PWP6</accession>
<evidence type="ECO:0008006" key="4">
    <source>
        <dbReference type="Google" id="ProtNLM"/>
    </source>
</evidence>
<accession>A0A5B8Y7G6</accession>
<reference evidence="2 3" key="1">
    <citation type="submission" date="2019-06" db="EMBL/GenBank/DDBJ databases">
        <title>Persicimonas caeni gen. nov., sp. nov., a predatory bacterium isolated from solar saltern.</title>
        <authorList>
            <person name="Wang S."/>
        </authorList>
    </citation>
    <scope>NUCLEOTIDE SEQUENCE [LARGE SCALE GENOMIC DNA]</scope>
    <source>
        <strain evidence="2 3">YN101</strain>
    </source>
</reference>
<name>A0A4Y6PWP6_PERCE</name>
<organism evidence="2 3">
    <name type="scientific">Persicimonas caeni</name>
    <dbReference type="NCBI Taxonomy" id="2292766"/>
    <lineage>
        <taxon>Bacteria</taxon>
        <taxon>Deltaproteobacteria</taxon>
        <taxon>Bradymonadales</taxon>
        <taxon>Bradymonadaceae</taxon>
        <taxon>Persicimonas</taxon>
    </lineage>
</organism>
<dbReference type="EMBL" id="CP041186">
    <property type="protein sequence ID" value="QDG52673.1"/>
    <property type="molecule type" value="Genomic_DNA"/>
</dbReference>
<gene>
    <name evidence="2" type="ORF">FIV42_18585</name>
</gene>
<dbReference type="AlphaFoldDB" id="A0A4Y6PWP6"/>
<evidence type="ECO:0000313" key="2">
    <source>
        <dbReference type="EMBL" id="QDG52673.1"/>
    </source>
</evidence>
<keyword evidence="3" id="KW-1185">Reference proteome</keyword>
<feature type="region of interest" description="Disordered" evidence="1">
    <location>
        <begin position="28"/>
        <end position="56"/>
    </location>
</feature>
<dbReference type="RefSeq" id="WP_141199138.1">
    <property type="nucleotide sequence ID" value="NZ_CP041186.1"/>
</dbReference>
<sequence>MFSLRVGAVFVALVVALGLGCSEPEEKSEALDAGSDTSAADTGADTVSDTGADDDAAQECPGVAPCEEGERMVDCQCVSNMDRRCVDDSDCRPEETCQTFDAHKVCIYEPEPVQACPGSPGCDAGGDDVFYAGAASRVITPQGFETPKPAGLDGSYLNFSPGGLTDENWNDCGYDGLCPGDEGYTEPDEGEGDGKMQGMWIAGFSSGRPAQYCPEDKIGCDAPDCCVSKYAHDDLMIQVAVMRHNDITVAFAAVDTVGWFHTDIEEIRRRVADEVDVDLLIMAGTHNHEAPDTAGQWGPGDPMPSYSGRDDRFIEGIYEKTTEAVVEAVESLEPATVEATVLDVGVEGLAMSDSRPPYIFNDDVPVVRLASEDSGDTIATLLSFGNHPEVLWSNNPYITSDYPHFVRKYITEGLDAVTDTNGEAKPALEGLGGVTVFFAGSVGGLINPGKGGGKNYAEEIPEDDHSFEAADAVGQRLASHVLSAAADGELGAVDNPGLRFGRKEFLSPIKNRIFQIAALGLGLLERDVYNTKSLGGSNYVPNDPMVLTEVAVVRLGSITFFTAPGEVFPETLTGGFPGKPTARTPVVGDVEEHRVAKICDEDGLPTDDGSGTHPCIVKPDQTNPPDWSAAPDGPYIYDLIPGEHPFFIGLGMDFLGYFVPEYDFQTNGYFSQAPGSHYEETNGIGPDIIVDWKEALGQSLEVVE</sequence>
<feature type="compositionally biased region" description="Polar residues" evidence="1">
    <location>
        <begin position="35"/>
        <end position="49"/>
    </location>
</feature>
<protein>
    <recommendedName>
        <fullName evidence="4">Neutral/alkaline non-lysosomal ceramidase N-terminal domain-containing protein</fullName>
    </recommendedName>
</protein>
<evidence type="ECO:0000256" key="1">
    <source>
        <dbReference type="SAM" id="MobiDB-lite"/>
    </source>
</evidence>
<dbReference type="Proteomes" id="UP000315995">
    <property type="component" value="Chromosome"/>
</dbReference>